<accession>A0A835KS07</accession>
<dbReference type="Pfam" id="PF14543">
    <property type="entry name" value="TAXi_N"/>
    <property type="match status" value="1"/>
</dbReference>
<dbReference type="Pfam" id="PF14541">
    <property type="entry name" value="TAXi_C"/>
    <property type="match status" value="1"/>
</dbReference>
<evidence type="ECO:0000259" key="7">
    <source>
        <dbReference type="PROSITE" id="PS51767"/>
    </source>
</evidence>
<dbReference type="InterPro" id="IPR032861">
    <property type="entry name" value="TAXi_N"/>
</dbReference>
<evidence type="ECO:0000256" key="2">
    <source>
        <dbReference type="ARBA" id="ARBA00022670"/>
    </source>
</evidence>
<keyword evidence="2" id="KW-0645">Protease</keyword>
<evidence type="ECO:0000256" key="5">
    <source>
        <dbReference type="ARBA" id="ARBA00023180"/>
    </source>
</evidence>
<evidence type="ECO:0000313" key="8">
    <source>
        <dbReference type="EMBL" id="KAF8769503.1"/>
    </source>
</evidence>
<dbReference type="Gene3D" id="2.40.70.10">
    <property type="entry name" value="Acid Proteases"/>
    <property type="match status" value="2"/>
</dbReference>
<sequence>MALSTFILLLVPVLASLAVTGTTSASFDLRAELNHPYAGIRLSKHEMIRNAAIASKARRAWNAARVTKLASGHGGTTTVSSPPHDVPVTPLKSFHTLTMGVGTPPQPHTLLVDTGSDLVWLQCKPFGGEATATDPLYDPHKSSSFATVPCDGELCQEGNFQAQNCSKNMCLYTYAYGQGRTFGELASDIFTLGVHHKVPASLDFGCAGELMDANIFTASGFLGFSPDKLSFVSQLQIPRFSYCLTPFTDRKSGQMFFGSMADLYRYRTTGPVQTTALLNDQIGSNTFYYVSLIGISFGTKRLSISPSSLTGTFVDSGYTTGALTVTALDALKDALVDALKLPRRESSNVDYDFCFQLPRGVPFEKVQTPPLLYHFEGGATMVLPRDNYLVEVSTGEMCLVIGEDDRPVIGNFQQQNMHLLFDVQNQKFSFAPTQCDHI</sequence>
<dbReference type="InterPro" id="IPR034161">
    <property type="entry name" value="Pepsin-like_plant"/>
</dbReference>
<evidence type="ECO:0000256" key="1">
    <source>
        <dbReference type="ARBA" id="ARBA00007447"/>
    </source>
</evidence>
<dbReference type="SUPFAM" id="SSF50630">
    <property type="entry name" value="Acid proteases"/>
    <property type="match status" value="1"/>
</dbReference>
<evidence type="ECO:0000256" key="4">
    <source>
        <dbReference type="ARBA" id="ARBA00022801"/>
    </source>
</evidence>
<dbReference type="InterPro" id="IPR033121">
    <property type="entry name" value="PEPTIDASE_A1"/>
</dbReference>
<keyword evidence="9" id="KW-1185">Reference proteome</keyword>
<evidence type="ECO:0000313" key="9">
    <source>
        <dbReference type="Proteomes" id="UP000636709"/>
    </source>
</evidence>
<keyword evidence="4" id="KW-0378">Hydrolase</keyword>
<dbReference type="Proteomes" id="UP000636709">
    <property type="component" value="Unassembled WGS sequence"/>
</dbReference>
<comment type="caution">
    <text evidence="8">The sequence shown here is derived from an EMBL/GenBank/DDBJ whole genome shotgun (WGS) entry which is preliminary data.</text>
</comment>
<keyword evidence="5" id="KW-0325">Glycoprotein</keyword>
<dbReference type="InterPro" id="IPR021109">
    <property type="entry name" value="Peptidase_aspartic_dom_sf"/>
</dbReference>
<keyword evidence="3" id="KW-0064">Aspartyl protease</keyword>
<dbReference type="EMBL" id="JACEFO010000440">
    <property type="protein sequence ID" value="KAF8769503.1"/>
    <property type="molecule type" value="Genomic_DNA"/>
</dbReference>
<dbReference type="OrthoDB" id="2747330at2759"/>
<dbReference type="AlphaFoldDB" id="A0A835KS07"/>
<name>A0A835KS07_9POAL</name>
<dbReference type="InterPro" id="IPR001969">
    <property type="entry name" value="Aspartic_peptidase_AS"/>
</dbReference>
<comment type="similarity">
    <text evidence="1">Belongs to the peptidase A1 family.</text>
</comment>
<feature type="domain" description="Peptidase A1" evidence="7">
    <location>
        <begin position="95"/>
        <end position="431"/>
    </location>
</feature>
<organism evidence="8 9">
    <name type="scientific">Digitaria exilis</name>
    <dbReference type="NCBI Taxonomy" id="1010633"/>
    <lineage>
        <taxon>Eukaryota</taxon>
        <taxon>Viridiplantae</taxon>
        <taxon>Streptophyta</taxon>
        <taxon>Embryophyta</taxon>
        <taxon>Tracheophyta</taxon>
        <taxon>Spermatophyta</taxon>
        <taxon>Magnoliopsida</taxon>
        <taxon>Liliopsida</taxon>
        <taxon>Poales</taxon>
        <taxon>Poaceae</taxon>
        <taxon>PACMAD clade</taxon>
        <taxon>Panicoideae</taxon>
        <taxon>Panicodae</taxon>
        <taxon>Paniceae</taxon>
        <taxon>Anthephorinae</taxon>
        <taxon>Digitaria</taxon>
    </lineage>
</organism>
<dbReference type="PROSITE" id="PS00141">
    <property type="entry name" value="ASP_PROTEASE"/>
    <property type="match status" value="1"/>
</dbReference>
<proteinExistence type="inferred from homology"/>
<dbReference type="CDD" id="cd05476">
    <property type="entry name" value="pepsin_A_like_plant"/>
    <property type="match status" value="1"/>
</dbReference>
<dbReference type="GO" id="GO:0004190">
    <property type="term" value="F:aspartic-type endopeptidase activity"/>
    <property type="evidence" value="ECO:0007669"/>
    <property type="project" value="UniProtKB-KW"/>
</dbReference>
<gene>
    <name evidence="8" type="ORF">HU200_006540</name>
</gene>
<evidence type="ECO:0000256" key="3">
    <source>
        <dbReference type="ARBA" id="ARBA00022750"/>
    </source>
</evidence>
<feature type="chain" id="PRO_5032660387" description="Peptidase A1 domain-containing protein" evidence="6">
    <location>
        <begin position="26"/>
        <end position="438"/>
    </location>
</feature>
<dbReference type="InterPro" id="IPR051708">
    <property type="entry name" value="Plant_Aspart_Prot_A1"/>
</dbReference>
<dbReference type="InterPro" id="IPR032799">
    <property type="entry name" value="TAXi_C"/>
</dbReference>
<reference evidence="8" key="1">
    <citation type="submission" date="2020-07" db="EMBL/GenBank/DDBJ databases">
        <title>Genome sequence and genetic diversity analysis of an under-domesticated orphan crop, white fonio (Digitaria exilis).</title>
        <authorList>
            <person name="Bennetzen J.L."/>
            <person name="Chen S."/>
            <person name="Ma X."/>
            <person name="Wang X."/>
            <person name="Yssel A.E.J."/>
            <person name="Chaluvadi S.R."/>
            <person name="Johnson M."/>
            <person name="Gangashetty P."/>
            <person name="Hamidou F."/>
            <person name="Sanogo M.D."/>
            <person name="Zwaenepoel A."/>
            <person name="Wallace J."/>
            <person name="Van De Peer Y."/>
            <person name="Van Deynze A."/>
        </authorList>
    </citation>
    <scope>NUCLEOTIDE SEQUENCE</scope>
    <source>
        <tissue evidence="8">Leaves</tissue>
    </source>
</reference>
<dbReference type="PROSITE" id="PS51767">
    <property type="entry name" value="PEPTIDASE_A1"/>
    <property type="match status" value="1"/>
</dbReference>
<dbReference type="GO" id="GO:0005576">
    <property type="term" value="C:extracellular region"/>
    <property type="evidence" value="ECO:0007669"/>
    <property type="project" value="TreeGrafter"/>
</dbReference>
<dbReference type="PANTHER" id="PTHR47967:SF50">
    <property type="entry name" value="PEPTIDASE A1 DOMAIN-CONTAINING PROTEIN"/>
    <property type="match status" value="1"/>
</dbReference>
<dbReference type="GO" id="GO:0006508">
    <property type="term" value="P:proteolysis"/>
    <property type="evidence" value="ECO:0007669"/>
    <property type="project" value="UniProtKB-KW"/>
</dbReference>
<protein>
    <recommendedName>
        <fullName evidence="7">Peptidase A1 domain-containing protein</fullName>
    </recommendedName>
</protein>
<feature type="signal peptide" evidence="6">
    <location>
        <begin position="1"/>
        <end position="25"/>
    </location>
</feature>
<keyword evidence="6" id="KW-0732">Signal</keyword>
<evidence type="ECO:0000256" key="6">
    <source>
        <dbReference type="SAM" id="SignalP"/>
    </source>
</evidence>
<dbReference type="PANTHER" id="PTHR47967">
    <property type="entry name" value="OS07G0603500 PROTEIN-RELATED"/>
    <property type="match status" value="1"/>
</dbReference>